<proteinExistence type="predicted"/>
<reference evidence="2" key="1">
    <citation type="submission" date="2019-12" db="EMBL/GenBank/DDBJ databases">
        <authorList>
            <person name="Awala S.I."/>
            <person name="Rhee S.K."/>
        </authorList>
    </citation>
    <scope>NUCLEOTIDE SEQUENCE [LARGE SCALE GENOMIC DNA]</scope>
    <source>
        <strain evidence="2">IM1</strain>
    </source>
</reference>
<evidence type="ECO:0000313" key="1">
    <source>
        <dbReference type="EMBL" id="QJD31082.1"/>
    </source>
</evidence>
<protein>
    <submittedName>
        <fullName evidence="1">Uncharacterized protein</fullName>
    </submittedName>
</protein>
<dbReference type="Proteomes" id="UP000503004">
    <property type="component" value="Chromosome"/>
</dbReference>
<dbReference type="RefSeq" id="WP_169604350.1">
    <property type="nucleotide sequence ID" value="NZ_CP046565.1"/>
</dbReference>
<organism evidence="1 2">
    <name type="scientific">Methylococcus geothermalis</name>
    <dbReference type="NCBI Taxonomy" id="2681310"/>
    <lineage>
        <taxon>Bacteria</taxon>
        <taxon>Pseudomonadati</taxon>
        <taxon>Pseudomonadota</taxon>
        <taxon>Gammaproteobacteria</taxon>
        <taxon>Methylococcales</taxon>
        <taxon>Methylococcaceae</taxon>
        <taxon>Methylococcus</taxon>
    </lineage>
</organism>
<dbReference type="AlphaFoldDB" id="A0A858QAX0"/>
<gene>
    <name evidence="1" type="ORF">GNH96_14765</name>
</gene>
<sequence length="61" mass="6646">MLQPMFSSSFILWDGVSGLFIEPGFFSPSLFPTAKATPHSAASGAQKWRNSFNCCLDGFVI</sequence>
<dbReference type="KEGG" id="metu:GNH96_14765"/>
<keyword evidence="2" id="KW-1185">Reference proteome</keyword>
<accession>A0A858QAX0</accession>
<dbReference type="EMBL" id="CP046565">
    <property type="protein sequence ID" value="QJD31082.1"/>
    <property type="molecule type" value="Genomic_DNA"/>
</dbReference>
<evidence type="ECO:0000313" key="2">
    <source>
        <dbReference type="Proteomes" id="UP000503004"/>
    </source>
</evidence>
<name>A0A858QAX0_9GAMM</name>